<sequence length="78" mass="8931">MILHLKPTSRSSQKGVIRNTHHQVWNGDLTKNMSIQKSRPDEGAKQKNHTESGGTSNHQKQRSNRWPEPRNPEAENAH</sequence>
<dbReference type="InParanoid" id="A0A061F9R2"/>
<feature type="region of interest" description="Disordered" evidence="1">
    <location>
        <begin position="1"/>
        <end position="78"/>
    </location>
</feature>
<keyword evidence="3" id="KW-1185">Reference proteome</keyword>
<dbReference type="Proteomes" id="UP000026915">
    <property type="component" value="Chromosome 7"/>
</dbReference>
<gene>
    <name evidence="2" type="ORF">TCM_032044</name>
</gene>
<evidence type="ECO:0000313" key="2">
    <source>
        <dbReference type="EMBL" id="EOY13462.1"/>
    </source>
</evidence>
<protein>
    <submittedName>
        <fullName evidence="2">Uncharacterized protein</fullName>
    </submittedName>
</protein>
<evidence type="ECO:0000256" key="1">
    <source>
        <dbReference type="SAM" id="MobiDB-lite"/>
    </source>
</evidence>
<dbReference type="AlphaFoldDB" id="A0A061F9R2"/>
<feature type="compositionally biased region" description="Basic and acidic residues" evidence="1">
    <location>
        <begin position="38"/>
        <end position="50"/>
    </location>
</feature>
<name>A0A061F9R2_THECC</name>
<dbReference type="HOGENOM" id="CLU_2626955_0_0_1"/>
<dbReference type="Gramene" id="EOY13462">
    <property type="protein sequence ID" value="EOY13462"/>
    <property type="gene ID" value="TCM_032044"/>
</dbReference>
<reference evidence="2 3" key="1">
    <citation type="journal article" date="2013" name="Genome Biol.">
        <title>The genome sequence of the most widely cultivated cacao type and its use to identify candidate genes regulating pod color.</title>
        <authorList>
            <person name="Motamayor J.C."/>
            <person name="Mockaitis K."/>
            <person name="Schmutz J."/>
            <person name="Haiminen N."/>
            <person name="Iii D.L."/>
            <person name="Cornejo O."/>
            <person name="Findley S.D."/>
            <person name="Zheng P."/>
            <person name="Utro F."/>
            <person name="Royaert S."/>
            <person name="Saski C."/>
            <person name="Jenkins J."/>
            <person name="Podicheti R."/>
            <person name="Zhao M."/>
            <person name="Scheffler B.E."/>
            <person name="Stack J.C."/>
            <person name="Feltus F.A."/>
            <person name="Mustiga G.M."/>
            <person name="Amores F."/>
            <person name="Phillips W."/>
            <person name="Marelli J.P."/>
            <person name="May G.D."/>
            <person name="Shapiro H."/>
            <person name="Ma J."/>
            <person name="Bustamante C.D."/>
            <person name="Schnell R.J."/>
            <person name="Main D."/>
            <person name="Gilbert D."/>
            <person name="Parida L."/>
            <person name="Kuhn D.N."/>
        </authorList>
    </citation>
    <scope>NUCLEOTIDE SEQUENCE [LARGE SCALE GENOMIC DNA]</scope>
    <source>
        <strain evidence="3">cv. Matina 1-6</strain>
    </source>
</reference>
<accession>A0A061F9R2</accession>
<evidence type="ECO:0000313" key="3">
    <source>
        <dbReference type="Proteomes" id="UP000026915"/>
    </source>
</evidence>
<organism evidence="2 3">
    <name type="scientific">Theobroma cacao</name>
    <name type="common">Cacao</name>
    <name type="synonym">Cocoa</name>
    <dbReference type="NCBI Taxonomy" id="3641"/>
    <lineage>
        <taxon>Eukaryota</taxon>
        <taxon>Viridiplantae</taxon>
        <taxon>Streptophyta</taxon>
        <taxon>Embryophyta</taxon>
        <taxon>Tracheophyta</taxon>
        <taxon>Spermatophyta</taxon>
        <taxon>Magnoliopsida</taxon>
        <taxon>eudicotyledons</taxon>
        <taxon>Gunneridae</taxon>
        <taxon>Pentapetalae</taxon>
        <taxon>rosids</taxon>
        <taxon>malvids</taxon>
        <taxon>Malvales</taxon>
        <taxon>Malvaceae</taxon>
        <taxon>Byttnerioideae</taxon>
        <taxon>Theobroma</taxon>
    </lineage>
</organism>
<feature type="compositionally biased region" description="Basic and acidic residues" evidence="1">
    <location>
        <begin position="65"/>
        <end position="78"/>
    </location>
</feature>
<proteinExistence type="predicted"/>
<dbReference type="EMBL" id="CM001885">
    <property type="protein sequence ID" value="EOY13462.1"/>
    <property type="molecule type" value="Genomic_DNA"/>
</dbReference>